<sequence>MKVQRKLLVLALFFAAQLAVPAQAEDETDSDELDVTLTVVEADEDVEDAVNTIQLPEQASEVAKESTAFGLATANTARQRAKDESGEVKNEAKEAAEQAKAAAKSARESAKNGNEAAEEAVKNGLSGGGTENIPEDVLDNIPDDVKDKLPIDLDSVIDGADEKGRGNLPGS</sequence>
<feature type="chain" id="PRO_5030908654" evidence="2">
    <location>
        <begin position="25"/>
        <end position="171"/>
    </location>
</feature>
<dbReference type="AlphaFoldDB" id="A0A7W4WG39"/>
<feature type="region of interest" description="Disordered" evidence="1">
    <location>
        <begin position="152"/>
        <end position="171"/>
    </location>
</feature>
<evidence type="ECO:0000313" key="3">
    <source>
        <dbReference type="EMBL" id="MBB3063543.1"/>
    </source>
</evidence>
<dbReference type="EMBL" id="JACHWZ010000035">
    <property type="protein sequence ID" value="MBB3063543.1"/>
    <property type="molecule type" value="Genomic_DNA"/>
</dbReference>
<keyword evidence="2" id="KW-0732">Signal</keyword>
<feature type="signal peptide" evidence="2">
    <location>
        <begin position="1"/>
        <end position="24"/>
    </location>
</feature>
<accession>A0A7W4WG39</accession>
<protein>
    <submittedName>
        <fullName evidence="3">Chemotaxis response regulator CheB</fullName>
    </submittedName>
</protein>
<name>A0A7W4WG39_9GAMM</name>
<evidence type="ECO:0000256" key="2">
    <source>
        <dbReference type="SAM" id="SignalP"/>
    </source>
</evidence>
<feature type="compositionally biased region" description="Acidic residues" evidence="1">
    <location>
        <begin position="133"/>
        <end position="142"/>
    </location>
</feature>
<proteinExistence type="predicted"/>
<feature type="region of interest" description="Disordered" evidence="1">
    <location>
        <begin position="73"/>
        <end position="147"/>
    </location>
</feature>
<dbReference type="Proteomes" id="UP000535937">
    <property type="component" value="Unassembled WGS sequence"/>
</dbReference>
<evidence type="ECO:0000313" key="4">
    <source>
        <dbReference type="Proteomes" id="UP000535937"/>
    </source>
</evidence>
<gene>
    <name evidence="3" type="ORF">FHS09_004402</name>
</gene>
<reference evidence="3 4" key="1">
    <citation type="submission" date="2020-08" db="EMBL/GenBank/DDBJ databases">
        <title>Genomic Encyclopedia of Type Strains, Phase III (KMG-III): the genomes of soil and plant-associated and newly described type strains.</title>
        <authorList>
            <person name="Whitman W."/>
        </authorList>
    </citation>
    <scope>NUCLEOTIDE SEQUENCE [LARGE SCALE GENOMIC DNA]</scope>
    <source>
        <strain evidence="3 4">CECT 8799</strain>
    </source>
</reference>
<evidence type="ECO:0000256" key="1">
    <source>
        <dbReference type="SAM" id="MobiDB-lite"/>
    </source>
</evidence>
<organism evidence="3 4">
    <name type="scientific">Microbulbifer rhizosphaerae</name>
    <dbReference type="NCBI Taxonomy" id="1562603"/>
    <lineage>
        <taxon>Bacteria</taxon>
        <taxon>Pseudomonadati</taxon>
        <taxon>Pseudomonadota</taxon>
        <taxon>Gammaproteobacteria</taxon>
        <taxon>Cellvibrionales</taxon>
        <taxon>Microbulbiferaceae</taxon>
        <taxon>Microbulbifer</taxon>
    </lineage>
</organism>
<keyword evidence="4" id="KW-1185">Reference proteome</keyword>
<comment type="caution">
    <text evidence="3">The sequence shown here is derived from an EMBL/GenBank/DDBJ whole genome shotgun (WGS) entry which is preliminary data.</text>
</comment>
<feature type="compositionally biased region" description="Basic and acidic residues" evidence="1">
    <location>
        <begin position="80"/>
        <end position="97"/>
    </location>
</feature>
<dbReference type="RefSeq" id="WP_183463818.1">
    <property type="nucleotide sequence ID" value="NZ_JACHWZ010000035.1"/>
</dbReference>